<dbReference type="Gene3D" id="3.40.1090.10">
    <property type="entry name" value="Cytosolic phospholipase A2 catalytic domain"/>
    <property type="match status" value="1"/>
</dbReference>
<dbReference type="PROSITE" id="PS51635">
    <property type="entry name" value="PNPLA"/>
    <property type="match status" value="1"/>
</dbReference>
<evidence type="ECO:0000313" key="4">
    <source>
        <dbReference type="EMBL" id="RCL43302.1"/>
    </source>
</evidence>
<dbReference type="GO" id="GO:0016042">
    <property type="term" value="P:lipid catabolic process"/>
    <property type="evidence" value="ECO:0007669"/>
    <property type="project" value="UniProtKB-UniRule"/>
</dbReference>
<protein>
    <submittedName>
        <fullName evidence="4">Phospholipase</fullName>
    </submittedName>
</protein>
<dbReference type="PANTHER" id="PTHR24138">
    <property type="entry name" value="INTRACELLLAR PHOSPHOLIPASE A FAMILY"/>
    <property type="match status" value="1"/>
</dbReference>
<accession>A0A368C2N0</accession>
<evidence type="ECO:0000313" key="5">
    <source>
        <dbReference type="Proteomes" id="UP000252915"/>
    </source>
</evidence>
<evidence type="ECO:0000256" key="2">
    <source>
        <dbReference type="PROSITE-ProRule" id="PRU01161"/>
    </source>
</evidence>
<dbReference type="GO" id="GO:0016787">
    <property type="term" value="F:hydrolase activity"/>
    <property type="evidence" value="ECO:0007669"/>
    <property type="project" value="UniProtKB-UniRule"/>
</dbReference>
<dbReference type="Proteomes" id="UP000252915">
    <property type="component" value="Unassembled WGS sequence"/>
</dbReference>
<comment type="caution">
    <text evidence="2">Lacks conserved residue(s) required for the propagation of feature annotation.</text>
</comment>
<feature type="domain" description="PNPLA" evidence="3">
    <location>
        <begin position="17"/>
        <end position="194"/>
    </location>
</feature>
<dbReference type="InterPro" id="IPR002641">
    <property type="entry name" value="PNPLA_dom"/>
</dbReference>
<feature type="short sequence motif" description="DGA/G" evidence="2">
    <location>
        <begin position="181"/>
        <end position="183"/>
    </location>
</feature>
<keyword evidence="2" id="KW-0378">Hydrolase</keyword>
<dbReference type="Pfam" id="PF01734">
    <property type="entry name" value="Patatin"/>
    <property type="match status" value="1"/>
</dbReference>
<keyword evidence="1 2" id="KW-0443">Lipid metabolism</keyword>
<dbReference type="SUPFAM" id="SSF52151">
    <property type="entry name" value="FabD/lysophospholipase-like"/>
    <property type="match status" value="1"/>
</dbReference>
<name>A0A368C2N0_9GAMM</name>
<comment type="caution">
    <text evidence="4">The sequence shown here is derived from an EMBL/GenBank/DDBJ whole genome shotgun (WGS) entry which is preliminary data.</text>
</comment>
<dbReference type="EMBL" id="QOPI01000024">
    <property type="protein sequence ID" value="RCL43302.1"/>
    <property type="molecule type" value="Genomic_DNA"/>
</dbReference>
<evidence type="ECO:0000256" key="1">
    <source>
        <dbReference type="ARBA" id="ARBA00023098"/>
    </source>
</evidence>
<dbReference type="InterPro" id="IPR016035">
    <property type="entry name" value="Acyl_Trfase/lysoPLipase"/>
</dbReference>
<dbReference type="AlphaFoldDB" id="A0A368C2N0"/>
<feature type="short sequence motif" description="GXSXG" evidence="2">
    <location>
        <begin position="53"/>
        <end position="57"/>
    </location>
</feature>
<dbReference type="CDD" id="cd07199">
    <property type="entry name" value="Pat17_PNPLA8_PNPLA9_like"/>
    <property type="match status" value="1"/>
</dbReference>
<gene>
    <name evidence="4" type="ORF">DBW92_03910</name>
</gene>
<sequence length="306" mass="34147">MKNYFELFSRTKTKRVLSFDGGGVRAIAGIIFLKQLEVATGKSVFDLFDMFVGTSAGGMNALLIAINKMNASELHEFWSRDNILSSMSTSWENRTSFLHTRPKYDGIGKSELLKKYFSDASMGEAHKPVMTLSYDVENRRPALLSSIDTPGITAVSAANATSAAPIYYPTSEIEDGSWHIDGGIVSNNPALIGYVKATNYFKTNKIKVLSIGTGIDREKIDGPASRKWGALGWLRNDVIGIMLEQNMDHEISVDLMKDKYLRINSATEKVNKKLDDISEINLERIHLMGLEWWSEFGKPTIKFINS</sequence>
<feature type="active site" description="Nucleophile" evidence="2">
    <location>
        <position position="55"/>
    </location>
</feature>
<organism evidence="4 5">
    <name type="scientific">SAR86 cluster bacterium</name>
    <dbReference type="NCBI Taxonomy" id="2030880"/>
    <lineage>
        <taxon>Bacteria</taxon>
        <taxon>Pseudomonadati</taxon>
        <taxon>Pseudomonadota</taxon>
        <taxon>Gammaproteobacteria</taxon>
        <taxon>SAR86 cluster</taxon>
    </lineage>
</organism>
<keyword evidence="2" id="KW-0442">Lipid degradation</keyword>
<proteinExistence type="predicted"/>
<dbReference type="PANTHER" id="PTHR24138:SF10">
    <property type="entry name" value="PHOSPHOLIPASE A2"/>
    <property type="match status" value="1"/>
</dbReference>
<feature type="active site" description="Proton acceptor" evidence="2">
    <location>
        <position position="181"/>
    </location>
</feature>
<dbReference type="InterPro" id="IPR047156">
    <property type="entry name" value="Teg/CotR/CapV-like"/>
</dbReference>
<reference evidence="4 5" key="1">
    <citation type="journal article" date="2018" name="Microbiome">
        <title>Fine metagenomic profile of the Mediterranean stratified and mixed water columns revealed by assembly and recruitment.</title>
        <authorList>
            <person name="Haro-Moreno J.M."/>
            <person name="Lopez-Perez M."/>
            <person name="De La Torre J.R."/>
            <person name="Picazo A."/>
            <person name="Camacho A."/>
            <person name="Rodriguez-Valera F."/>
        </authorList>
    </citation>
    <scope>NUCLEOTIDE SEQUENCE [LARGE SCALE GENOMIC DNA]</scope>
    <source>
        <strain evidence="4">MED-G78</strain>
    </source>
</reference>
<evidence type="ECO:0000259" key="3">
    <source>
        <dbReference type="PROSITE" id="PS51635"/>
    </source>
</evidence>